<dbReference type="GO" id="GO:0009755">
    <property type="term" value="P:hormone-mediated signaling pathway"/>
    <property type="evidence" value="ECO:0007669"/>
    <property type="project" value="TreeGrafter"/>
</dbReference>
<evidence type="ECO:0000313" key="1">
    <source>
        <dbReference type="EMBL" id="GBP75959.1"/>
    </source>
</evidence>
<dbReference type="GO" id="GO:0051460">
    <property type="term" value="P:negative regulation of corticotropin secretion"/>
    <property type="evidence" value="ECO:0007669"/>
    <property type="project" value="TreeGrafter"/>
</dbReference>
<dbReference type="GO" id="GO:0005615">
    <property type="term" value="C:extracellular space"/>
    <property type="evidence" value="ECO:0007669"/>
    <property type="project" value="TreeGrafter"/>
</dbReference>
<dbReference type="OrthoDB" id="10056927at2759"/>
<sequence length="85" mass="9265">MTSIGDCFLVTSEEGELFFKSPSDEPTVCGIYMIADPDKRIQVSFNYIDVPCDNGGLVALLLVTPLAGIKNVHLDFDVLTPLSRT</sequence>
<protein>
    <submittedName>
        <fullName evidence="1">Uncharacterized protein</fullName>
    </submittedName>
</protein>
<dbReference type="GO" id="GO:0051424">
    <property type="term" value="F:corticotropin-releasing hormone binding"/>
    <property type="evidence" value="ECO:0007669"/>
    <property type="project" value="InterPro"/>
</dbReference>
<dbReference type="EMBL" id="BGZK01001269">
    <property type="protein sequence ID" value="GBP75959.1"/>
    <property type="molecule type" value="Genomic_DNA"/>
</dbReference>
<dbReference type="InterPro" id="IPR008435">
    <property type="entry name" value="CRF-bd"/>
</dbReference>
<dbReference type="PANTHER" id="PTHR10278:SF0">
    <property type="entry name" value="CORTICOTROPIN-RELEASING FACTOR-BINDING PROTEIN"/>
    <property type="match status" value="1"/>
</dbReference>
<dbReference type="AlphaFoldDB" id="A0A4C1YMU7"/>
<comment type="caution">
    <text evidence="1">The sequence shown here is derived from an EMBL/GenBank/DDBJ whole genome shotgun (WGS) entry which is preliminary data.</text>
</comment>
<gene>
    <name evidence="1" type="ORF">EVAR_54612_1</name>
</gene>
<dbReference type="PANTHER" id="PTHR10278">
    <property type="entry name" value="CORTICOTROPIN-RELEASING FACTOR-BINDING PROTEIN"/>
    <property type="match status" value="1"/>
</dbReference>
<keyword evidence="2" id="KW-1185">Reference proteome</keyword>
<organism evidence="1 2">
    <name type="scientific">Eumeta variegata</name>
    <name type="common">Bagworm moth</name>
    <name type="synonym">Eumeta japonica</name>
    <dbReference type="NCBI Taxonomy" id="151549"/>
    <lineage>
        <taxon>Eukaryota</taxon>
        <taxon>Metazoa</taxon>
        <taxon>Ecdysozoa</taxon>
        <taxon>Arthropoda</taxon>
        <taxon>Hexapoda</taxon>
        <taxon>Insecta</taxon>
        <taxon>Pterygota</taxon>
        <taxon>Neoptera</taxon>
        <taxon>Endopterygota</taxon>
        <taxon>Lepidoptera</taxon>
        <taxon>Glossata</taxon>
        <taxon>Ditrysia</taxon>
        <taxon>Tineoidea</taxon>
        <taxon>Psychidae</taxon>
        <taxon>Oiketicinae</taxon>
        <taxon>Eumeta</taxon>
    </lineage>
</organism>
<proteinExistence type="predicted"/>
<name>A0A4C1YMU7_EUMVA</name>
<accession>A0A4C1YMU7</accession>
<evidence type="ECO:0000313" key="2">
    <source>
        <dbReference type="Proteomes" id="UP000299102"/>
    </source>
</evidence>
<reference evidence="1 2" key="1">
    <citation type="journal article" date="2019" name="Commun. Biol.">
        <title>The bagworm genome reveals a unique fibroin gene that provides high tensile strength.</title>
        <authorList>
            <person name="Kono N."/>
            <person name="Nakamura H."/>
            <person name="Ohtoshi R."/>
            <person name="Tomita M."/>
            <person name="Numata K."/>
            <person name="Arakawa K."/>
        </authorList>
    </citation>
    <scope>NUCLEOTIDE SEQUENCE [LARGE SCALE GENOMIC DNA]</scope>
</reference>
<dbReference type="Proteomes" id="UP000299102">
    <property type="component" value="Unassembled WGS sequence"/>
</dbReference>
<dbReference type="STRING" id="151549.A0A4C1YMU7"/>